<evidence type="ECO:0000313" key="3">
    <source>
        <dbReference type="Proteomes" id="UP000290288"/>
    </source>
</evidence>
<dbReference type="AlphaFoldDB" id="A0A4Q2DQC9"/>
<evidence type="ECO:0000256" key="1">
    <source>
        <dbReference type="SAM" id="MobiDB-lite"/>
    </source>
</evidence>
<gene>
    <name evidence="2" type="ORF">EST38_g3598</name>
</gene>
<organism evidence="2 3">
    <name type="scientific">Candolleomyces aberdarensis</name>
    <dbReference type="NCBI Taxonomy" id="2316362"/>
    <lineage>
        <taxon>Eukaryota</taxon>
        <taxon>Fungi</taxon>
        <taxon>Dikarya</taxon>
        <taxon>Basidiomycota</taxon>
        <taxon>Agaricomycotina</taxon>
        <taxon>Agaricomycetes</taxon>
        <taxon>Agaricomycetidae</taxon>
        <taxon>Agaricales</taxon>
        <taxon>Agaricineae</taxon>
        <taxon>Psathyrellaceae</taxon>
        <taxon>Candolleomyces</taxon>
    </lineage>
</organism>
<protein>
    <submittedName>
        <fullName evidence="2">Uncharacterized protein</fullName>
    </submittedName>
</protein>
<dbReference type="Proteomes" id="UP000290288">
    <property type="component" value="Unassembled WGS sequence"/>
</dbReference>
<proteinExistence type="predicted"/>
<comment type="caution">
    <text evidence="2">The sequence shown here is derived from an EMBL/GenBank/DDBJ whole genome shotgun (WGS) entry which is preliminary data.</text>
</comment>
<evidence type="ECO:0000313" key="2">
    <source>
        <dbReference type="EMBL" id="RXW22253.1"/>
    </source>
</evidence>
<reference evidence="2 3" key="1">
    <citation type="submission" date="2019-01" db="EMBL/GenBank/DDBJ databases">
        <title>Draft genome sequence of Psathyrella aberdarensis IHI B618.</title>
        <authorList>
            <person name="Buettner E."/>
            <person name="Kellner H."/>
        </authorList>
    </citation>
    <scope>NUCLEOTIDE SEQUENCE [LARGE SCALE GENOMIC DNA]</scope>
    <source>
        <strain evidence="2 3">IHI B618</strain>
    </source>
</reference>
<keyword evidence="3" id="KW-1185">Reference proteome</keyword>
<accession>A0A4Q2DQC9</accession>
<dbReference type="EMBL" id="SDEE01000078">
    <property type="protein sequence ID" value="RXW22253.1"/>
    <property type="molecule type" value="Genomic_DNA"/>
</dbReference>
<sequence length="388" mass="41980">MNLSDRLFVAIGGQNPGPRAAGQTYVLKGTSNVFPILVCCTTPQQVADVQRLNRGIKEVAAARGVTKKIQAFIQSMEPLETLVGGTRTRWYAVWSIESSEGSIFRTIFAKYQDYGHLADAADTVHRRHQRFFNIMHAVIWLLAQRDSAFLLNNPELCHYAPPADRRKFFDTPSTATRNIEPSAIEVSDDDDADDLPISAPGTPTPTVKRSRAPQTAGAPKPLVSGAIAAALKKARKTRHVSGEALPANPLVPVASSSSSISSISVSSISTVSSISSASSVPLSTSHRSFKRRAIAQPFMLLRDIGGKVVSTLMSKEEAPAPCQSDLLPPLVIDYLQSHGYTTMTFAVIEVAWTAALDEDAFINTLGTKGFAASEAGFIWRLGEYDEDF</sequence>
<feature type="region of interest" description="Disordered" evidence="1">
    <location>
        <begin position="179"/>
        <end position="219"/>
    </location>
</feature>
<name>A0A4Q2DQC9_9AGAR</name>